<dbReference type="InterPro" id="IPR000760">
    <property type="entry name" value="Inositol_monophosphatase-like"/>
</dbReference>
<dbReference type="RefSeq" id="WP_154723091.1">
    <property type="nucleotide sequence ID" value="NZ_MARB01000011.1"/>
</dbReference>
<dbReference type="Pfam" id="PF00459">
    <property type="entry name" value="Inositol_P"/>
    <property type="match status" value="1"/>
</dbReference>
<dbReference type="Gene3D" id="3.30.540.10">
    <property type="entry name" value="Fructose-1,6-Bisphosphatase, subunit A, domain 1"/>
    <property type="match status" value="1"/>
</dbReference>
<gene>
    <name evidence="9 11" type="primary">cysQ</name>
    <name evidence="11" type="ORF">CODIS_21750</name>
</gene>
<dbReference type="CDD" id="cd01638">
    <property type="entry name" value="CysQ"/>
    <property type="match status" value="1"/>
</dbReference>
<comment type="subcellular location">
    <subcellularLocation>
        <location evidence="9">Cell inner membrane</location>
        <topology evidence="9">Peripheral membrane protein</topology>
        <orientation evidence="9">Cytoplasmic side</orientation>
    </subcellularLocation>
</comment>
<dbReference type="PANTHER" id="PTHR43028:SF5">
    <property type="entry name" value="3'(2'),5'-BISPHOSPHATE NUCLEOTIDASE 1"/>
    <property type="match status" value="1"/>
</dbReference>
<dbReference type="GO" id="GO:0008441">
    <property type="term" value="F:3'(2'),5'-bisphosphate nucleotidase activity"/>
    <property type="evidence" value="ECO:0007669"/>
    <property type="project" value="UniProtKB-UniRule"/>
</dbReference>
<dbReference type="PROSITE" id="PS00630">
    <property type="entry name" value="IMP_2"/>
    <property type="match status" value="1"/>
</dbReference>
<dbReference type="SUPFAM" id="SSF56655">
    <property type="entry name" value="Carbohydrate phosphatase"/>
    <property type="match status" value="1"/>
</dbReference>
<evidence type="ECO:0000256" key="9">
    <source>
        <dbReference type="HAMAP-Rule" id="MF_02095"/>
    </source>
</evidence>
<dbReference type="InterPro" id="IPR050725">
    <property type="entry name" value="CysQ/Inositol_MonoPase"/>
</dbReference>
<comment type="similarity">
    <text evidence="2 9">Belongs to the inositol monophosphatase superfamily. CysQ family.</text>
</comment>
<dbReference type="EMBL" id="MARB01000011">
    <property type="protein sequence ID" value="ODJ87470.1"/>
    <property type="molecule type" value="Genomic_DNA"/>
</dbReference>
<name>A0A7Z0VLB5_9GAMM</name>
<evidence type="ECO:0000256" key="4">
    <source>
        <dbReference type="ARBA" id="ARBA00022519"/>
    </source>
</evidence>
<evidence type="ECO:0000256" key="10">
    <source>
        <dbReference type="PIRSR" id="PIRSR600760-2"/>
    </source>
</evidence>
<keyword evidence="6 9" id="KW-0378">Hydrolase</keyword>
<evidence type="ECO:0000313" key="12">
    <source>
        <dbReference type="Proteomes" id="UP000094769"/>
    </source>
</evidence>
<keyword evidence="8 9" id="KW-0472">Membrane</keyword>
<dbReference type="FunFam" id="3.40.190.80:FF:000005">
    <property type="entry name" value="3'(2'),5'-bisphosphate nucleotidase CysQ"/>
    <property type="match status" value="1"/>
</dbReference>
<feature type="binding site" evidence="9">
    <location>
        <position position="213"/>
    </location>
    <ligand>
        <name>substrate</name>
    </ligand>
</feature>
<keyword evidence="12" id="KW-1185">Reference proteome</keyword>
<feature type="binding site" evidence="10">
    <location>
        <position position="89"/>
    </location>
    <ligand>
        <name>Mg(2+)</name>
        <dbReference type="ChEBI" id="CHEBI:18420"/>
        <label>1</label>
        <note>catalytic</note>
    </ligand>
</feature>
<dbReference type="GO" id="GO:0005886">
    <property type="term" value="C:plasma membrane"/>
    <property type="evidence" value="ECO:0007669"/>
    <property type="project" value="UniProtKB-SubCell"/>
</dbReference>
<dbReference type="PANTHER" id="PTHR43028">
    <property type="entry name" value="3'(2'),5'-BISPHOSPHATE NUCLEOTIDASE 1"/>
    <property type="match status" value="1"/>
</dbReference>
<dbReference type="GO" id="GO:0046854">
    <property type="term" value="P:phosphatidylinositol phosphate biosynthetic process"/>
    <property type="evidence" value="ECO:0007669"/>
    <property type="project" value="InterPro"/>
</dbReference>
<dbReference type="PROSITE" id="PS00629">
    <property type="entry name" value="IMP_1"/>
    <property type="match status" value="1"/>
</dbReference>
<reference evidence="11 12" key="1">
    <citation type="submission" date="2016-06" db="EMBL/GenBank/DDBJ databases">
        <title>Genome sequence of endosymbiont of Candidatus Endolucinida thiodiazotropha.</title>
        <authorList>
            <person name="Poehlein A."/>
            <person name="Koenig S."/>
            <person name="Heiden S.E."/>
            <person name="Thuermer A."/>
            <person name="Voget S."/>
            <person name="Daniel R."/>
            <person name="Markert S."/>
            <person name="Gros O."/>
            <person name="Schweder T."/>
        </authorList>
    </citation>
    <scope>NUCLEOTIDE SEQUENCE [LARGE SCALE GENOMIC DNA]</scope>
    <source>
        <strain evidence="11 12">COS</strain>
    </source>
</reference>
<comment type="cofactor">
    <cofactor evidence="9 10">
        <name>Mg(2+)</name>
        <dbReference type="ChEBI" id="CHEBI:18420"/>
    </cofactor>
</comment>
<evidence type="ECO:0000256" key="7">
    <source>
        <dbReference type="ARBA" id="ARBA00022842"/>
    </source>
</evidence>
<feature type="binding site" evidence="9">
    <location>
        <position position="213"/>
    </location>
    <ligand>
        <name>Mg(2+)</name>
        <dbReference type="ChEBI" id="CHEBI:18420"/>
        <label>2</label>
    </ligand>
</feature>
<evidence type="ECO:0000256" key="2">
    <source>
        <dbReference type="ARBA" id="ARBA00005289"/>
    </source>
</evidence>
<keyword evidence="5 9" id="KW-0479">Metal-binding</keyword>
<dbReference type="GO" id="GO:0000287">
    <property type="term" value="F:magnesium ion binding"/>
    <property type="evidence" value="ECO:0007669"/>
    <property type="project" value="UniProtKB-UniRule"/>
</dbReference>
<dbReference type="GO" id="GO:0000103">
    <property type="term" value="P:sulfate assimilation"/>
    <property type="evidence" value="ECO:0007669"/>
    <property type="project" value="TreeGrafter"/>
</dbReference>
<accession>A0A7Z0VLB5</accession>
<dbReference type="AlphaFoldDB" id="A0A7Z0VLB5"/>
<evidence type="ECO:0000256" key="8">
    <source>
        <dbReference type="ARBA" id="ARBA00023136"/>
    </source>
</evidence>
<feature type="binding site" evidence="9">
    <location>
        <position position="67"/>
    </location>
    <ligand>
        <name>substrate</name>
    </ligand>
</feature>
<dbReference type="FunFam" id="3.30.540.10:FF:000007">
    <property type="entry name" value="3'(2'),5'-bisphosphate nucleotidase CysQ"/>
    <property type="match status" value="1"/>
</dbReference>
<proteinExistence type="inferred from homology"/>
<evidence type="ECO:0000256" key="1">
    <source>
        <dbReference type="ARBA" id="ARBA00001625"/>
    </source>
</evidence>
<sequence>MSIPASINELLQLAHQAGDAILAIYNTDFMVEKKQDNSPLTAADTTANRLIVSSLEQLTPEIPVLSEESSEVPFYTRRQWQRYWLIDPLDGTREFVKRNGEFTVNIALIERHTPILGIVHAPVLGTTYYGIQGSGAWKQEADQPARPIRVVDRCRKPIRVAGSRSHAGDSLQRFLEKLGAHELVSMGSSLKLCLVAEGRADIYPRLGPTSEWDTAAAQAVVEAAGGRVTTLDLQSLEYNTKDSLLNPHFLAFGDPDRKWSDYL</sequence>
<dbReference type="NCBIfam" id="TIGR01331">
    <property type="entry name" value="bisphos_cysQ"/>
    <property type="match status" value="1"/>
</dbReference>
<dbReference type="EC" id="3.1.3.7" evidence="9"/>
<dbReference type="PRINTS" id="PR00377">
    <property type="entry name" value="IMPHPHTASES"/>
</dbReference>
<comment type="function">
    <text evidence="9">Converts adenosine-3',5'-bisphosphate (PAP) to AMP.</text>
</comment>
<keyword evidence="3 9" id="KW-1003">Cell membrane</keyword>
<feature type="binding site" evidence="9">
    <location>
        <position position="67"/>
    </location>
    <ligand>
        <name>Mg(2+)</name>
        <dbReference type="ChEBI" id="CHEBI:18420"/>
        <label>1</label>
    </ligand>
</feature>
<feature type="binding site" evidence="9">
    <location>
        <position position="87"/>
    </location>
    <ligand>
        <name>Mg(2+)</name>
        <dbReference type="ChEBI" id="CHEBI:18420"/>
        <label>2</label>
    </ligand>
</feature>
<keyword evidence="7 9" id="KW-0460">Magnesium</keyword>
<dbReference type="GO" id="GO:0050427">
    <property type="term" value="P:3'-phosphoadenosine 5'-phosphosulfate metabolic process"/>
    <property type="evidence" value="ECO:0007669"/>
    <property type="project" value="TreeGrafter"/>
</dbReference>
<evidence type="ECO:0000256" key="3">
    <source>
        <dbReference type="ARBA" id="ARBA00022475"/>
    </source>
</evidence>
<comment type="catalytic activity">
    <reaction evidence="1 9">
        <text>adenosine 3',5'-bisphosphate + H2O = AMP + phosphate</text>
        <dbReference type="Rhea" id="RHEA:10040"/>
        <dbReference type="ChEBI" id="CHEBI:15377"/>
        <dbReference type="ChEBI" id="CHEBI:43474"/>
        <dbReference type="ChEBI" id="CHEBI:58343"/>
        <dbReference type="ChEBI" id="CHEBI:456215"/>
        <dbReference type="EC" id="3.1.3.7"/>
    </reaction>
</comment>
<evidence type="ECO:0000256" key="5">
    <source>
        <dbReference type="ARBA" id="ARBA00022723"/>
    </source>
</evidence>
<keyword evidence="4 9" id="KW-0997">Cell inner membrane</keyword>
<feature type="binding site" evidence="10">
    <location>
        <position position="87"/>
    </location>
    <ligand>
        <name>Mg(2+)</name>
        <dbReference type="ChEBI" id="CHEBI:18420"/>
        <label>1</label>
        <note>catalytic</note>
    </ligand>
</feature>
<dbReference type="OrthoDB" id="9785695at2"/>
<feature type="binding site" evidence="9">
    <location>
        <position position="87"/>
    </location>
    <ligand>
        <name>Mg(2+)</name>
        <dbReference type="ChEBI" id="CHEBI:18420"/>
        <label>1</label>
    </ligand>
</feature>
<dbReference type="InterPro" id="IPR006240">
    <property type="entry name" value="CysQ"/>
</dbReference>
<dbReference type="Proteomes" id="UP000094769">
    <property type="component" value="Unassembled WGS sequence"/>
</dbReference>
<feature type="binding site" evidence="9">
    <location>
        <position position="89"/>
    </location>
    <ligand>
        <name>Mg(2+)</name>
        <dbReference type="ChEBI" id="CHEBI:18420"/>
        <label>1</label>
    </ligand>
</feature>
<dbReference type="InterPro" id="IPR020550">
    <property type="entry name" value="Inositol_monophosphatase_CS"/>
</dbReference>
<evidence type="ECO:0000256" key="6">
    <source>
        <dbReference type="ARBA" id="ARBA00022801"/>
    </source>
</evidence>
<protein>
    <recommendedName>
        <fullName evidence="9">3'(2'),5'-bisphosphate nucleotidase CysQ</fullName>
        <ecNumber evidence="9">3.1.3.7</ecNumber>
    </recommendedName>
    <alternativeName>
        <fullName evidence="9">3'(2'),5-bisphosphonucleoside 3'(2')-phosphohydrolase</fullName>
    </alternativeName>
    <alternativeName>
        <fullName evidence="9">3'-phosphoadenosine 5'-phosphate phosphatase</fullName>
        <shortName evidence="9">PAP phosphatase</shortName>
    </alternativeName>
</protein>
<evidence type="ECO:0000313" key="11">
    <source>
        <dbReference type="EMBL" id="ODJ87470.1"/>
    </source>
</evidence>
<feature type="binding site" evidence="10">
    <location>
        <position position="67"/>
    </location>
    <ligand>
        <name>Mg(2+)</name>
        <dbReference type="ChEBI" id="CHEBI:18420"/>
        <label>1</label>
        <note>catalytic</note>
    </ligand>
</feature>
<feature type="binding site" evidence="10">
    <location>
        <position position="213"/>
    </location>
    <ligand>
        <name>Mg(2+)</name>
        <dbReference type="ChEBI" id="CHEBI:18420"/>
        <label>1</label>
        <note>catalytic</note>
    </ligand>
</feature>
<dbReference type="InterPro" id="IPR020583">
    <property type="entry name" value="Inositol_monoP_metal-BS"/>
</dbReference>
<feature type="binding site" evidence="9">
    <location>
        <begin position="89"/>
        <end position="92"/>
    </location>
    <ligand>
        <name>substrate</name>
    </ligand>
</feature>
<dbReference type="HAMAP" id="MF_02095">
    <property type="entry name" value="CysQ"/>
    <property type="match status" value="1"/>
</dbReference>
<dbReference type="Gene3D" id="3.40.190.80">
    <property type="match status" value="1"/>
</dbReference>
<organism evidence="11 12">
    <name type="scientific">Candidatus Thiodiazotropha endolucinida</name>
    <dbReference type="NCBI Taxonomy" id="1655433"/>
    <lineage>
        <taxon>Bacteria</taxon>
        <taxon>Pseudomonadati</taxon>
        <taxon>Pseudomonadota</taxon>
        <taxon>Gammaproteobacteria</taxon>
        <taxon>Chromatiales</taxon>
        <taxon>Sedimenticolaceae</taxon>
        <taxon>Candidatus Thiodiazotropha</taxon>
    </lineage>
</organism>
<comment type="caution">
    <text evidence="11">The sequence shown here is derived from an EMBL/GenBank/DDBJ whole genome shotgun (WGS) entry which is preliminary data.</text>
</comment>
<feature type="binding site" evidence="9 10">
    <location>
        <position position="90"/>
    </location>
    <ligand>
        <name>Mg(2+)</name>
        <dbReference type="ChEBI" id="CHEBI:18420"/>
        <label>2</label>
    </ligand>
</feature>